<keyword evidence="1" id="KW-0408">Iron</keyword>
<organism evidence="2 3">
    <name type="scientific">Leptospirillum ferrooxidans (strain C2-3)</name>
    <dbReference type="NCBI Taxonomy" id="1162668"/>
    <lineage>
        <taxon>Bacteria</taxon>
        <taxon>Pseudomonadati</taxon>
        <taxon>Nitrospirota</taxon>
        <taxon>Nitrospiria</taxon>
        <taxon>Nitrospirales</taxon>
        <taxon>Nitrospiraceae</taxon>
        <taxon>Leptospirillum</taxon>
    </lineage>
</organism>
<dbReference type="InterPro" id="IPR007457">
    <property type="entry name" value="Fe_traffick_prot_YggX"/>
</dbReference>
<reference evidence="2 3" key="1">
    <citation type="journal article" date="2012" name="J. Bacteriol.">
        <title>Complete Genome Sequence of Leptospirillum ferrooxidans Strain C2-3, Isolated from a Fresh Volcanic Ash Deposit on the Island of Miyake, Japan.</title>
        <authorList>
            <person name="Fujimura R."/>
            <person name="Sato Y."/>
            <person name="Nishizawa T."/>
            <person name="Oshima K."/>
            <person name="Kim S.-W."/>
            <person name="Hattori M."/>
            <person name="Kamijo T."/>
            <person name="Ohta H."/>
        </authorList>
    </citation>
    <scope>NUCLEOTIDE SEQUENCE [LARGE SCALE GENOMIC DNA]</scope>
    <source>
        <strain evidence="2 3">C2-3</strain>
    </source>
</reference>
<accession>I0IQ13</accession>
<name>I0IQ13_LEPFC</name>
<dbReference type="PANTHER" id="PTHR36965">
    <property type="entry name" value="FE(2+)-TRAFFICKING PROTEIN-RELATED"/>
    <property type="match status" value="1"/>
</dbReference>
<reference evidence="3" key="2">
    <citation type="submission" date="2012-03" db="EMBL/GenBank/DDBJ databases">
        <title>The complete genome sequence of the pioneer microbe on fresh volcanic deposit, Leptospirillum ferrooxidans strain C2-3.</title>
        <authorList>
            <person name="Fujimura R."/>
            <person name="Sato Y."/>
            <person name="Nishizawa T."/>
            <person name="Nanba K."/>
            <person name="Oshima K."/>
            <person name="Hattori M."/>
            <person name="Kamijo T."/>
            <person name="Ohta H."/>
        </authorList>
    </citation>
    <scope>NUCLEOTIDE SEQUENCE [LARGE SCALE GENOMIC DNA]</scope>
    <source>
        <strain evidence="3">C2-3</strain>
    </source>
</reference>
<dbReference type="GO" id="GO:0005506">
    <property type="term" value="F:iron ion binding"/>
    <property type="evidence" value="ECO:0007669"/>
    <property type="project" value="InterPro"/>
</dbReference>
<proteinExistence type="predicted"/>
<keyword evidence="3" id="KW-1185">Reference proteome</keyword>
<evidence type="ECO:0000313" key="3">
    <source>
        <dbReference type="Proteomes" id="UP000007382"/>
    </source>
</evidence>
<dbReference type="KEGG" id="lfc:LFE_1682"/>
<dbReference type="RefSeq" id="WP_014449847.1">
    <property type="nucleotide sequence ID" value="NC_017094.1"/>
</dbReference>
<dbReference type="SUPFAM" id="SSF111148">
    <property type="entry name" value="YggX-like"/>
    <property type="match status" value="1"/>
</dbReference>
<evidence type="ECO:0000313" key="2">
    <source>
        <dbReference type="EMBL" id="BAM07362.1"/>
    </source>
</evidence>
<dbReference type="AlphaFoldDB" id="I0IQ13"/>
<dbReference type="PATRIC" id="fig|1162668.3.peg.2002"/>
<dbReference type="STRING" id="1162668.LFE_1682"/>
<dbReference type="InterPro" id="IPR036766">
    <property type="entry name" value="Fe_traffick_prot_YggX_sf"/>
</dbReference>
<dbReference type="eggNOG" id="COG2924">
    <property type="taxonomic scope" value="Bacteria"/>
</dbReference>
<dbReference type="HOGENOM" id="CLU_170994_0_0_0"/>
<evidence type="ECO:0000256" key="1">
    <source>
        <dbReference type="ARBA" id="ARBA00023004"/>
    </source>
</evidence>
<evidence type="ECO:0008006" key="4">
    <source>
        <dbReference type="Google" id="ProtNLM"/>
    </source>
</evidence>
<protein>
    <recommendedName>
        <fullName evidence="4">Fe-S cluster protector protein</fullName>
    </recommendedName>
</protein>
<dbReference type="PANTHER" id="PTHR36965:SF1">
    <property type="entry name" value="FE(2+)-TRAFFICKING PROTEIN-RELATED"/>
    <property type="match status" value="1"/>
</dbReference>
<dbReference type="Pfam" id="PF04362">
    <property type="entry name" value="Iron_traffic"/>
    <property type="match status" value="1"/>
</dbReference>
<dbReference type="Gene3D" id="1.10.3880.10">
    <property type="entry name" value="Fe(II) trafficking protein YggX"/>
    <property type="match status" value="1"/>
</dbReference>
<gene>
    <name evidence="2" type="ordered locus">LFE_1682</name>
</gene>
<dbReference type="GO" id="GO:0034599">
    <property type="term" value="P:cellular response to oxidative stress"/>
    <property type="evidence" value="ECO:0007669"/>
    <property type="project" value="TreeGrafter"/>
</dbReference>
<sequence length="79" mass="8966">MAIVHCTRCGADAEGLEQPPFPSGFGKEVQDSVCKTCWTAWEDMRVKVINEYRLNLGTPEHRTMLVNITRDFLGLKKPE</sequence>
<dbReference type="GO" id="GO:0005829">
    <property type="term" value="C:cytosol"/>
    <property type="evidence" value="ECO:0007669"/>
    <property type="project" value="TreeGrafter"/>
</dbReference>
<dbReference type="OrthoDB" id="9804318at2"/>
<dbReference type="Proteomes" id="UP000007382">
    <property type="component" value="Chromosome"/>
</dbReference>
<dbReference type="EMBL" id="AP012342">
    <property type="protein sequence ID" value="BAM07362.1"/>
    <property type="molecule type" value="Genomic_DNA"/>
</dbReference>